<evidence type="ECO:0000256" key="4">
    <source>
        <dbReference type="ARBA" id="ARBA00022679"/>
    </source>
</evidence>
<dbReference type="PATRIC" id="fig|47311.3.peg.1373"/>
<reference evidence="13 14" key="1">
    <citation type="submission" date="2016-04" db="EMBL/GenBank/DDBJ databases">
        <title>Genome sequence of Methanobrevibacter cuticularis DSM 11139.</title>
        <authorList>
            <person name="Poehlein A."/>
            <person name="Seedorf H."/>
            <person name="Daniel R."/>
        </authorList>
    </citation>
    <scope>NUCLEOTIDE SEQUENCE [LARGE SCALE GENOMIC DNA]</scope>
    <source>
        <strain evidence="13 14">DSM 11139</strain>
    </source>
</reference>
<evidence type="ECO:0000256" key="11">
    <source>
        <dbReference type="ARBA" id="ARBA00023264"/>
    </source>
</evidence>
<keyword evidence="10 12" id="KW-0594">Phospholipid biosynthesis</keyword>
<dbReference type="EMBL" id="LWMW01000107">
    <property type="protein sequence ID" value="KZX15832.1"/>
    <property type="molecule type" value="Genomic_DNA"/>
</dbReference>
<dbReference type="InterPro" id="IPR044878">
    <property type="entry name" value="UbiA_sf"/>
</dbReference>
<feature type="transmembrane region" description="Helical" evidence="12">
    <location>
        <begin position="129"/>
        <end position="149"/>
    </location>
</feature>
<evidence type="ECO:0000256" key="5">
    <source>
        <dbReference type="ARBA" id="ARBA00022692"/>
    </source>
</evidence>
<comment type="cofactor">
    <cofactor evidence="12">
        <name>Mg(2+)</name>
        <dbReference type="ChEBI" id="CHEBI:18420"/>
    </cofactor>
</comment>
<dbReference type="GO" id="GO:0046474">
    <property type="term" value="P:glycerophospholipid biosynthetic process"/>
    <property type="evidence" value="ECO:0007669"/>
    <property type="project" value="UniProtKB-UniRule"/>
</dbReference>
<dbReference type="PANTHER" id="PTHR42723">
    <property type="entry name" value="CHLOROPHYLL SYNTHASE"/>
    <property type="match status" value="1"/>
</dbReference>
<keyword evidence="4 12" id="KW-0808">Transferase</keyword>
<keyword evidence="8 12" id="KW-0443">Lipid metabolism</keyword>
<feature type="transmembrane region" description="Helical" evidence="12">
    <location>
        <begin position="32"/>
        <end position="51"/>
    </location>
</feature>
<dbReference type="Proteomes" id="UP000077275">
    <property type="component" value="Unassembled WGS sequence"/>
</dbReference>
<feature type="transmembrane region" description="Helical" evidence="12">
    <location>
        <begin position="82"/>
        <end position="101"/>
    </location>
</feature>
<dbReference type="RefSeq" id="WP_067259833.1">
    <property type="nucleotide sequence ID" value="NZ_LWMW01000107.1"/>
</dbReference>
<keyword evidence="11 12" id="KW-1208">Phospholipid metabolism</keyword>
<dbReference type="CDD" id="cd13961">
    <property type="entry name" value="PT_UbiA_DGGGPS"/>
    <property type="match status" value="1"/>
</dbReference>
<comment type="catalytic activity">
    <reaction evidence="12">
        <text>sn-3-O-(geranylgeranyl)glycerol 1-phosphate + (2E,6E,10E)-geranylgeranyl diphosphate = 2,3-bis-O-(geranylgeranyl)-sn-glycerol 1-phosphate + diphosphate</text>
        <dbReference type="Rhea" id="RHEA:18109"/>
        <dbReference type="ChEBI" id="CHEBI:33019"/>
        <dbReference type="ChEBI" id="CHEBI:57677"/>
        <dbReference type="ChEBI" id="CHEBI:58756"/>
        <dbReference type="ChEBI" id="CHEBI:58837"/>
        <dbReference type="EC" id="2.5.1.42"/>
    </reaction>
</comment>
<keyword evidence="3 12" id="KW-0444">Lipid biosynthesis</keyword>
<evidence type="ECO:0000256" key="1">
    <source>
        <dbReference type="ARBA" id="ARBA00004651"/>
    </source>
</evidence>
<evidence type="ECO:0000313" key="14">
    <source>
        <dbReference type="Proteomes" id="UP000077275"/>
    </source>
</evidence>
<organism evidence="13 14">
    <name type="scientific">Methanobrevibacter cuticularis</name>
    <dbReference type="NCBI Taxonomy" id="47311"/>
    <lineage>
        <taxon>Archaea</taxon>
        <taxon>Methanobacteriati</taxon>
        <taxon>Methanobacteriota</taxon>
        <taxon>Methanomada group</taxon>
        <taxon>Methanobacteria</taxon>
        <taxon>Methanobacteriales</taxon>
        <taxon>Methanobacteriaceae</taxon>
        <taxon>Methanobrevibacter</taxon>
    </lineage>
</organism>
<evidence type="ECO:0000256" key="8">
    <source>
        <dbReference type="ARBA" id="ARBA00023098"/>
    </source>
</evidence>
<dbReference type="EC" id="2.5.1.42" evidence="12"/>
<feature type="transmembrane region" description="Helical" evidence="12">
    <location>
        <begin position="107"/>
        <end position="122"/>
    </location>
</feature>
<dbReference type="STRING" id="47311.MBCUT_12520"/>
<name>A0A166DPX0_9EURY</name>
<accession>A0A166DPX0</accession>
<dbReference type="InterPro" id="IPR050475">
    <property type="entry name" value="Prenyltransferase_related"/>
</dbReference>
<dbReference type="GO" id="GO:0005886">
    <property type="term" value="C:plasma membrane"/>
    <property type="evidence" value="ECO:0007669"/>
    <property type="project" value="UniProtKB-SubCell"/>
</dbReference>
<keyword evidence="2 12" id="KW-1003">Cell membrane</keyword>
<dbReference type="OrthoDB" id="11851at2157"/>
<keyword evidence="6 12" id="KW-0460">Magnesium</keyword>
<dbReference type="Pfam" id="PF01040">
    <property type="entry name" value="UbiA"/>
    <property type="match status" value="1"/>
</dbReference>
<evidence type="ECO:0000256" key="3">
    <source>
        <dbReference type="ARBA" id="ARBA00022516"/>
    </source>
</evidence>
<feature type="transmembrane region" description="Helical" evidence="12">
    <location>
        <begin position="225"/>
        <end position="248"/>
    </location>
</feature>
<sequence length="277" mass="30776">MNAYLEILRPGNALLAVVAVVLIAIIGKNYDVPILIGIITVFLATGAGNVINDYFDYKIDAINKPERPIPSGRISLKNARNYSFILFLLAIALGSIISFIINSYWPFIIVVFNSIVMYYYAYSLKSSVLTGNISVAFLTASCFIFGGSIIGLFEISFYLAFFAFFMTLAREIVKDMEDYIGDKQEGAKTLPIKYGMKISSILAALFILLASCLSPILYLNGIFNLYYLIPLTIALIFFIMSAYKILLNQEVENCKTVSKLLKRGMMIAFIAFAVGSF</sequence>
<comment type="pathway">
    <text evidence="12">Membrane lipid metabolism; glycerophospholipid metabolism.</text>
</comment>
<feature type="transmembrane region" description="Helical" evidence="12">
    <location>
        <begin position="155"/>
        <end position="173"/>
    </location>
</feature>
<evidence type="ECO:0000256" key="10">
    <source>
        <dbReference type="ARBA" id="ARBA00023209"/>
    </source>
</evidence>
<feature type="transmembrane region" description="Helical" evidence="12">
    <location>
        <begin position="194"/>
        <end position="219"/>
    </location>
</feature>
<protein>
    <recommendedName>
        <fullName evidence="12">Digeranylgeranylglyceryl phosphate synthase</fullName>
        <shortName evidence="12">DGGGP synthase</shortName>
        <shortName evidence="12">DGGGPS</shortName>
        <ecNumber evidence="12">2.5.1.42</ecNumber>
    </recommendedName>
    <alternativeName>
        <fullName evidence="12">(S)-2,3-di-O-geranylgeranylglyceryl phosphate synthase</fullName>
    </alternativeName>
    <alternativeName>
        <fullName evidence="12">Geranylgeranylglycerol-phosphate geranylgeranyltransferase</fullName>
    </alternativeName>
</protein>
<evidence type="ECO:0000256" key="9">
    <source>
        <dbReference type="ARBA" id="ARBA00023136"/>
    </source>
</evidence>
<dbReference type="Gene3D" id="1.20.120.1780">
    <property type="entry name" value="UbiA prenyltransferase"/>
    <property type="match status" value="1"/>
</dbReference>
<keyword evidence="9 12" id="KW-0472">Membrane</keyword>
<dbReference type="Gene3D" id="1.10.357.140">
    <property type="entry name" value="UbiA prenyltransferase"/>
    <property type="match status" value="1"/>
</dbReference>
<evidence type="ECO:0000256" key="12">
    <source>
        <dbReference type="HAMAP-Rule" id="MF_01286"/>
    </source>
</evidence>
<dbReference type="InterPro" id="IPR023547">
    <property type="entry name" value="DGGGP_synth"/>
</dbReference>
<evidence type="ECO:0000313" key="13">
    <source>
        <dbReference type="EMBL" id="KZX15832.1"/>
    </source>
</evidence>
<evidence type="ECO:0000256" key="2">
    <source>
        <dbReference type="ARBA" id="ARBA00022475"/>
    </source>
</evidence>
<dbReference type="GO" id="GO:0047295">
    <property type="term" value="F:geranylgeranylglycerol-phosphate geranylgeranyltransferase activity"/>
    <property type="evidence" value="ECO:0007669"/>
    <property type="project" value="UniProtKB-UniRule"/>
</dbReference>
<proteinExistence type="inferred from homology"/>
<gene>
    <name evidence="13" type="primary">cyoE</name>
    <name evidence="13" type="ORF">MBCUT_12520</name>
</gene>
<comment type="similarity">
    <text evidence="12">Belongs to the UbiA prenyltransferase family. DGGGP synthase subfamily.</text>
</comment>
<keyword evidence="7 12" id="KW-1133">Transmembrane helix</keyword>
<keyword evidence="14" id="KW-1185">Reference proteome</keyword>
<comment type="function">
    <text evidence="12">Prenyltransferase that catalyzes the transfer of the geranylgeranyl moiety of geranylgeranyl diphosphate (GGPP) to the C2 hydroxyl of (S)-3-O-geranylgeranylglyceryl phosphate (GGGP). This reaction is the second ether-bond-formation step in the biosynthesis of archaeal membrane lipids.</text>
</comment>
<dbReference type="UniPathway" id="UPA00940"/>
<dbReference type="GO" id="GO:0000287">
    <property type="term" value="F:magnesium ion binding"/>
    <property type="evidence" value="ECO:0007669"/>
    <property type="project" value="UniProtKB-UniRule"/>
</dbReference>
<evidence type="ECO:0000256" key="6">
    <source>
        <dbReference type="ARBA" id="ARBA00022842"/>
    </source>
</evidence>
<comment type="caution">
    <text evidence="13">The sequence shown here is derived from an EMBL/GenBank/DDBJ whole genome shotgun (WGS) entry which is preliminary data.</text>
</comment>
<dbReference type="HAMAP" id="MF_01286">
    <property type="entry name" value="DGGGP_synth"/>
    <property type="match status" value="1"/>
</dbReference>
<dbReference type="PANTHER" id="PTHR42723:SF1">
    <property type="entry name" value="CHLOROPHYLL SYNTHASE, CHLOROPLASTIC"/>
    <property type="match status" value="1"/>
</dbReference>
<dbReference type="NCBIfam" id="NF009523">
    <property type="entry name" value="PRK12884.1"/>
    <property type="match status" value="1"/>
</dbReference>
<keyword evidence="5 12" id="KW-0812">Transmembrane</keyword>
<comment type="subcellular location">
    <subcellularLocation>
        <location evidence="1 12">Cell membrane</location>
        <topology evidence="1 12">Multi-pass membrane protein</topology>
    </subcellularLocation>
</comment>
<dbReference type="InterPro" id="IPR000537">
    <property type="entry name" value="UbiA_prenyltransferase"/>
</dbReference>
<dbReference type="AlphaFoldDB" id="A0A166DPX0"/>
<feature type="transmembrane region" description="Helical" evidence="12">
    <location>
        <begin position="7"/>
        <end position="26"/>
    </location>
</feature>
<evidence type="ECO:0000256" key="7">
    <source>
        <dbReference type="ARBA" id="ARBA00022989"/>
    </source>
</evidence>